<accession>A0AAE1A312</accession>
<keyword evidence="2" id="KW-0812">Transmembrane</keyword>
<dbReference type="Proteomes" id="UP001283361">
    <property type="component" value="Unassembled WGS sequence"/>
</dbReference>
<keyword evidence="2" id="KW-0472">Membrane</keyword>
<gene>
    <name evidence="3" type="ORF">RRG08_062050</name>
</gene>
<protein>
    <submittedName>
        <fullName evidence="3">Uncharacterized protein</fullName>
    </submittedName>
</protein>
<comment type="caution">
    <text evidence="3">The sequence shown here is derived from an EMBL/GenBank/DDBJ whole genome shotgun (WGS) entry which is preliminary data.</text>
</comment>
<evidence type="ECO:0000256" key="2">
    <source>
        <dbReference type="SAM" id="Phobius"/>
    </source>
</evidence>
<dbReference type="AlphaFoldDB" id="A0AAE1A312"/>
<feature type="non-terminal residue" evidence="3">
    <location>
        <position position="103"/>
    </location>
</feature>
<sequence>LQQLQHSSTVERSPGSALTSSPTAFIKPAAVTVTFPRLMSRYCFTLHRYRIFLSAVLPLSLAIASQLWLRSLLNAAPHREERLSGESSTGRRYRAVCRREKVL</sequence>
<name>A0AAE1A312_9GAST</name>
<evidence type="ECO:0000256" key="1">
    <source>
        <dbReference type="SAM" id="MobiDB-lite"/>
    </source>
</evidence>
<keyword evidence="2" id="KW-1133">Transmembrane helix</keyword>
<feature type="transmembrane region" description="Helical" evidence="2">
    <location>
        <begin position="49"/>
        <end position="69"/>
    </location>
</feature>
<feature type="region of interest" description="Disordered" evidence="1">
    <location>
        <begin position="1"/>
        <end position="21"/>
    </location>
</feature>
<evidence type="ECO:0000313" key="4">
    <source>
        <dbReference type="Proteomes" id="UP001283361"/>
    </source>
</evidence>
<dbReference type="EMBL" id="JAWDGP010002732">
    <property type="protein sequence ID" value="KAK3780429.1"/>
    <property type="molecule type" value="Genomic_DNA"/>
</dbReference>
<organism evidence="3 4">
    <name type="scientific">Elysia crispata</name>
    <name type="common">lettuce slug</name>
    <dbReference type="NCBI Taxonomy" id="231223"/>
    <lineage>
        <taxon>Eukaryota</taxon>
        <taxon>Metazoa</taxon>
        <taxon>Spiralia</taxon>
        <taxon>Lophotrochozoa</taxon>
        <taxon>Mollusca</taxon>
        <taxon>Gastropoda</taxon>
        <taxon>Heterobranchia</taxon>
        <taxon>Euthyneura</taxon>
        <taxon>Panpulmonata</taxon>
        <taxon>Sacoglossa</taxon>
        <taxon>Placobranchoidea</taxon>
        <taxon>Plakobranchidae</taxon>
        <taxon>Elysia</taxon>
    </lineage>
</organism>
<evidence type="ECO:0000313" key="3">
    <source>
        <dbReference type="EMBL" id="KAK3780429.1"/>
    </source>
</evidence>
<proteinExistence type="predicted"/>
<reference evidence="3" key="1">
    <citation type="journal article" date="2023" name="G3 (Bethesda)">
        <title>A reference genome for the long-term kleptoplast-retaining sea slug Elysia crispata morphotype clarki.</title>
        <authorList>
            <person name="Eastman K.E."/>
            <person name="Pendleton A.L."/>
            <person name="Shaikh M.A."/>
            <person name="Suttiyut T."/>
            <person name="Ogas R."/>
            <person name="Tomko P."/>
            <person name="Gavelis G."/>
            <person name="Widhalm J.R."/>
            <person name="Wisecaver J.H."/>
        </authorList>
    </citation>
    <scope>NUCLEOTIDE SEQUENCE</scope>
    <source>
        <strain evidence="3">ECLA1</strain>
    </source>
</reference>
<keyword evidence="4" id="KW-1185">Reference proteome</keyword>